<dbReference type="EMBL" id="CT868034">
    <property type="protein sequence ID" value="CAK64767.1"/>
    <property type="molecule type" value="Genomic_DNA"/>
</dbReference>
<dbReference type="AlphaFoldDB" id="A0C1V0"/>
<dbReference type="KEGG" id="ptm:GSPATT00034244001"/>
<reference evidence="1 2" key="1">
    <citation type="journal article" date="2006" name="Nature">
        <title>Global trends of whole-genome duplications revealed by the ciliate Paramecium tetraurelia.</title>
        <authorList>
            <consortium name="Genoscope"/>
            <person name="Aury J.-M."/>
            <person name="Jaillon O."/>
            <person name="Duret L."/>
            <person name="Noel B."/>
            <person name="Jubin C."/>
            <person name="Porcel B.M."/>
            <person name="Segurens B."/>
            <person name="Daubin V."/>
            <person name="Anthouard V."/>
            <person name="Aiach N."/>
            <person name="Arnaiz O."/>
            <person name="Billaut A."/>
            <person name="Beisson J."/>
            <person name="Blanc I."/>
            <person name="Bouhouche K."/>
            <person name="Camara F."/>
            <person name="Duharcourt S."/>
            <person name="Guigo R."/>
            <person name="Gogendeau D."/>
            <person name="Katinka M."/>
            <person name="Keller A.-M."/>
            <person name="Kissmehl R."/>
            <person name="Klotz C."/>
            <person name="Koll F."/>
            <person name="Le Moue A."/>
            <person name="Lepere C."/>
            <person name="Malinsky S."/>
            <person name="Nowacki M."/>
            <person name="Nowak J.K."/>
            <person name="Plattner H."/>
            <person name="Poulain J."/>
            <person name="Ruiz F."/>
            <person name="Serrano V."/>
            <person name="Zagulski M."/>
            <person name="Dessen P."/>
            <person name="Betermier M."/>
            <person name="Weissenbach J."/>
            <person name="Scarpelli C."/>
            <person name="Schachter V."/>
            <person name="Sperling L."/>
            <person name="Meyer E."/>
            <person name="Cohen J."/>
            <person name="Wincker P."/>
        </authorList>
    </citation>
    <scope>NUCLEOTIDE SEQUENCE [LARGE SCALE GENOMIC DNA]</scope>
    <source>
        <strain evidence="1 2">Stock d4-2</strain>
    </source>
</reference>
<dbReference type="InParanoid" id="A0C1V0"/>
<protein>
    <submittedName>
        <fullName evidence="1">Uncharacterized protein</fullName>
    </submittedName>
</protein>
<organism evidence="1 2">
    <name type="scientific">Paramecium tetraurelia</name>
    <dbReference type="NCBI Taxonomy" id="5888"/>
    <lineage>
        <taxon>Eukaryota</taxon>
        <taxon>Sar</taxon>
        <taxon>Alveolata</taxon>
        <taxon>Ciliophora</taxon>
        <taxon>Intramacronucleata</taxon>
        <taxon>Oligohymenophorea</taxon>
        <taxon>Peniculida</taxon>
        <taxon>Parameciidae</taxon>
        <taxon>Paramecium</taxon>
    </lineage>
</organism>
<accession>A0C1V0</accession>
<dbReference type="RefSeq" id="XP_001432164.1">
    <property type="nucleotide sequence ID" value="XM_001432127.1"/>
</dbReference>
<name>A0C1V0_PARTE</name>
<keyword evidence="2" id="KW-1185">Reference proteome</keyword>
<sequence length="393" mass="46067">MAQKYDHYDLRKQQCQPVFELCEQNIGSNLFRNNFQISLKGTDGIQIKKSLKKLTLLIETDICAQHIEQSQDENSTTHNIITLQLLIRRISKRIVDVLEVQQIVLASRIIQISQIIFRHTKWVEVYLFWKLVDAQSMLCISQDKKFNYYSDIQLFQAQISHRMQRSTFIVWISFQVMDSELQDLKLILQKLHPAENKKLSPRIIFKSLKCNKCRHVNSNKVTLLLAIKCEHGCYCVAEGQIKQDNDTRQRYSQKIQKNLKQASILPDVNFLEIIIQVVVIFQQLIRELLYKLEQLVMIQEKLHLEHHLMKNHSTQSLAYNSSEAILINITKHNYKILNWFSHTVVPLQISFIILCPSSYTHILIDIATSKLNNEYCDCVQIQQTFSECYIIGS</sequence>
<gene>
    <name evidence="1" type="ORF">GSPATT00034244001</name>
</gene>
<dbReference type="Proteomes" id="UP000000600">
    <property type="component" value="Unassembled WGS sequence"/>
</dbReference>
<evidence type="ECO:0000313" key="2">
    <source>
        <dbReference type="Proteomes" id="UP000000600"/>
    </source>
</evidence>
<dbReference type="HOGENOM" id="CLU_702945_0_0_1"/>
<evidence type="ECO:0000313" key="1">
    <source>
        <dbReference type="EMBL" id="CAK64767.1"/>
    </source>
</evidence>
<proteinExistence type="predicted"/>
<dbReference type="GeneID" id="5017950"/>